<dbReference type="EC" id="3.2.1.136" evidence="4"/>
<evidence type="ECO:0000256" key="2">
    <source>
        <dbReference type="ARBA" id="ARBA00022729"/>
    </source>
</evidence>
<dbReference type="KEGG" id="psn:Pedsa_2555"/>
<dbReference type="PANTHER" id="PTHR11069">
    <property type="entry name" value="GLUCOSYLCERAMIDASE"/>
    <property type="match status" value="1"/>
</dbReference>
<protein>
    <submittedName>
        <fullName evidence="4">Glucuronoarabinoxylan endo-1,4-beta-xylanase</fullName>
        <ecNumber evidence="4">3.2.1.136</ecNumber>
    </submittedName>
</protein>
<name>F0S4T1_PSESL</name>
<dbReference type="GO" id="GO:0006665">
    <property type="term" value="P:sphingolipid metabolic process"/>
    <property type="evidence" value="ECO:0007669"/>
    <property type="project" value="InterPro"/>
</dbReference>
<reference evidence="5" key="2">
    <citation type="submission" date="2011-02" db="EMBL/GenBank/DDBJ databases">
        <title>The complete genome of Pedobacter saltans DSM 12145.</title>
        <authorList>
            <consortium name="US DOE Joint Genome Institute (JGI-PGF)"/>
            <person name="Lucas S."/>
            <person name="Copeland A."/>
            <person name="Lapidus A."/>
            <person name="Bruce D."/>
            <person name="Goodwin L."/>
            <person name="Pitluck S."/>
            <person name="Kyrpides N."/>
            <person name="Mavromatis K."/>
            <person name="Pagani I."/>
            <person name="Ivanova N."/>
            <person name="Ovchinnikova G."/>
            <person name="Lu M."/>
            <person name="Detter J.C."/>
            <person name="Han C."/>
            <person name="Land M."/>
            <person name="Hauser L."/>
            <person name="Markowitz V."/>
            <person name="Cheng J.-F."/>
            <person name="Hugenholtz P."/>
            <person name="Woyke T."/>
            <person name="Wu D."/>
            <person name="Tindall B."/>
            <person name="Pomrenke H.G."/>
            <person name="Brambilla E."/>
            <person name="Klenk H.-P."/>
            <person name="Eisen J.A."/>
        </authorList>
    </citation>
    <scope>NUCLEOTIDE SEQUENCE [LARGE SCALE GENOMIC DNA]</scope>
    <source>
        <strain evidence="5">ATCC 51119 / DSM 12145 / JCM 21818 / LMG 10337 / NBRC 100064 / NCIMB 13643</strain>
    </source>
</reference>
<reference evidence="4 5" key="1">
    <citation type="journal article" date="2011" name="Stand. Genomic Sci.">
        <title>Complete genome sequence of the gliding, heparinolytic Pedobacter saltans type strain (113).</title>
        <authorList>
            <person name="Liolios K."/>
            <person name="Sikorski J."/>
            <person name="Lu M."/>
            <person name="Nolan M."/>
            <person name="Lapidus A."/>
            <person name="Lucas S."/>
            <person name="Hammon N."/>
            <person name="Deshpande S."/>
            <person name="Cheng J.F."/>
            <person name="Tapia R."/>
            <person name="Han C."/>
            <person name="Goodwin L."/>
            <person name="Pitluck S."/>
            <person name="Huntemann M."/>
            <person name="Ivanova N."/>
            <person name="Pagani I."/>
            <person name="Mavromatis K."/>
            <person name="Ovchinikova G."/>
            <person name="Pati A."/>
            <person name="Chen A."/>
            <person name="Palaniappan K."/>
            <person name="Land M."/>
            <person name="Hauser L."/>
            <person name="Brambilla E.M."/>
            <person name="Kotsyurbenko O."/>
            <person name="Rohde M."/>
            <person name="Tindall B.J."/>
            <person name="Abt B."/>
            <person name="Goker M."/>
            <person name="Detter J.C."/>
            <person name="Woyke T."/>
            <person name="Bristow J."/>
            <person name="Eisen J.A."/>
            <person name="Markowitz V."/>
            <person name="Hugenholtz P."/>
            <person name="Klenk H.P."/>
            <person name="Kyrpides N.C."/>
        </authorList>
    </citation>
    <scope>NUCLEOTIDE SEQUENCE [LARGE SCALE GENOMIC DNA]</scope>
    <source>
        <strain evidence="5">ATCC 51119 / DSM 12145 / JCM 21818 / LMG 10337 / NBRC 100064 / NCIMB 13643</strain>
    </source>
</reference>
<dbReference type="GO" id="GO:0004348">
    <property type="term" value="F:glucosylceramidase activity"/>
    <property type="evidence" value="ECO:0007669"/>
    <property type="project" value="InterPro"/>
</dbReference>
<dbReference type="eggNOG" id="COG5520">
    <property type="taxonomic scope" value="Bacteria"/>
</dbReference>
<dbReference type="Gene3D" id="2.60.40.1180">
    <property type="entry name" value="Golgi alpha-mannosidase II"/>
    <property type="match status" value="1"/>
</dbReference>
<dbReference type="InterPro" id="IPR013780">
    <property type="entry name" value="Glyco_hydro_b"/>
</dbReference>
<dbReference type="OrthoDB" id="9806701at2"/>
<dbReference type="HOGENOM" id="CLU_022864_2_0_10"/>
<dbReference type="EMBL" id="CP002545">
    <property type="protein sequence ID" value="ADY53099.1"/>
    <property type="molecule type" value="Genomic_DNA"/>
</dbReference>
<sequence length="510" mass="56511">MKRKLYMLILLPSLLLLNCKKKEEVSGNSQCSFNASEIVVSSTAGKAEVTVRWTFAEWEISTDKSGFLSGFTYLNGGSINHSGNTRITFSYGDNINAEERQQKITLTNKTTGEQSIVTIRQDTRPPVEISVNPGETYQNVTGFGGMNNVWAAGTLSLAEVEKMYSQDGLGYNMMRIMIWPNKNDWSRDVATTLKAQSLGARILASPWTPPAEMKSSNSNLHGHLLPEKYADYVAHLNDFVAYMKNQGINIEAVSIQNEPDWSPEYDGCEWTPEQILDFIKNHGANINAKVLAAEAVNFKKMYTDPVLNDAVAVNNLDIVGGHLYGGGLQDYPLARAKGKEMWMTEHLLNEVNNGMGWEQAMVLAKELNDCMKANFNAYFWWYLKRSYSMLGDGDKGTVMGEVLKRGYVLSHYAKYATGRKRIQVGNIANNNQVEITAYSGSTDLTFVVLNQGNTPVSLKINLPVAVKSGEAVVTTETQNMEKKSVILGSDKQSVTVSLPLKSVVSVKLMK</sequence>
<gene>
    <name evidence="4" type="ordered locus">Pedsa_2555</name>
</gene>
<dbReference type="InterPro" id="IPR017853">
    <property type="entry name" value="GH"/>
</dbReference>
<dbReference type="SUPFAM" id="SSF51445">
    <property type="entry name" value="(Trans)glycosidases"/>
    <property type="match status" value="1"/>
</dbReference>
<evidence type="ECO:0000256" key="1">
    <source>
        <dbReference type="ARBA" id="ARBA00005382"/>
    </source>
</evidence>
<dbReference type="Gene3D" id="3.20.20.80">
    <property type="entry name" value="Glycosidases"/>
    <property type="match status" value="1"/>
</dbReference>
<keyword evidence="2" id="KW-0732">Signal</keyword>
<keyword evidence="4" id="KW-0326">Glycosidase</keyword>
<dbReference type="STRING" id="762903.Pedsa_2555"/>
<dbReference type="GO" id="GO:0016020">
    <property type="term" value="C:membrane"/>
    <property type="evidence" value="ECO:0007669"/>
    <property type="project" value="GOC"/>
</dbReference>
<evidence type="ECO:0000313" key="5">
    <source>
        <dbReference type="Proteomes" id="UP000000310"/>
    </source>
</evidence>
<organism evidence="4 5">
    <name type="scientific">Pseudopedobacter saltans (strain ATCC 51119 / DSM 12145 / JCM 21818 / CCUG 39354 / LMG 10337 / NBRC 100064 / NCIMB 13643)</name>
    <name type="common">Pedobacter saltans</name>
    <dbReference type="NCBI Taxonomy" id="762903"/>
    <lineage>
        <taxon>Bacteria</taxon>
        <taxon>Pseudomonadati</taxon>
        <taxon>Bacteroidota</taxon>
        <taxon>Sphingobacteriia</taxon>
        <taxon>Sphingobacteriales</taxon>
        <taxon>Sphingobacteriaceae</taxon>
        <taxon>Pseudopedobacter</taxon>
    </lineage>
</organism>
<keyword evidence="5" id="KW-1185">Reference proteome</keyword>
<dbReference type="InterPro" id="IPR001139">
    <property type="entry name" value="Glyco_hydro_30"/>
</dbReference>
<proteinExistence type="inferred from homology"/>
<comment type="similarity">
    <text evidence="1">Belongs to the glycosyl hydrolase 30 family.</text>
</comment>
<evidence type="ECO:0000313" key="4">
    <source>
        <dbReference type="EMBL" id="ADY53099.1"/>
    </source>
</evidence>
<dbReference type="Proteomes" id="UP000000310">
    <property type="component" value="Chromosome"/>
</dbReference>
<keyword evidence="3 4" id="KW-0378">Hydrolase</keyword>
<dbReference type="RefSeq" id="WP_013633584.1">
    <property type="nucleotide sequence ID" value="NC_015177.1"/>
</dbReference>
<dbReference type="Gene3D" id="2.60.40.10">
    <property type="entry name" value="Immunoglobulins"/>
    <property type="match status" value="1"/>
</dbReference>
<dbReference type="AlphaFoldDB" id="F0S4T1"/>
<dbReference type="GO" id="GO:0033940">
    <property type="term" value="F:glucuronoarabinoxylan endo-1,4-beta-xylanase activity"/>
    <property type="evidence" value="ECO:0007669"/>
    <property type="project" value="UniProtKB-EC"/>
</dbReference>
<dbReference type="PANTHER" id="PTHR11069:SF38">
    <property type="entry name" value="GLUCURONOXYLANASE XYNC"/>
    <property type="match status" value="1"/>
</dbReference>
<accession>F0S4T1</accession>
<evidence type="ECO:0000256" key="3">
    <source>
        <dbReference type="ARBA" id="ARBA00022801"/>
    </source>
</evidence>
<dbReference type="InterPro" id="IPR013783">
    <property type="entry name" value="Ig-like_fold"/>
</dbReference>